<feature type="region of interest" description="Disordered" evidence="1">
    <location>
        <begin position="22"/>
        <end position="75"/>
    </location>
</feature>
<gene>
    <name evidence="2" type="ORF">E2C01_070983</name>
</gene>
<proteinExistence type="predicted"/>
<name>A0A5B7I522_PORTR</name>
<feature type="compositionally biased region" description="Basic residues" evidence="1">
    <location>
        <begin position="58"/>
        <end position="75"/>
    </location>
</feature>
<reference evidence="2 3" key="1">
    <citation type="submission" date="2019-05" db="EMBL/GenBank/DDBJ databases">
        <title>Another draft genome of Portunus trituberculatus and its Hox gene families provides insights of decapod evolution.</title>
        <authorList>
            <person name="Jeong J.-H."/>
            <person name="Song I."/>
            <person name="Kim S."/>
            <person name="Choi T."/>
            <person name="Kim D."/>
            <person name="Ryu S."/>
            <person name="Kim W."/>
        </authorList>
    </citation>
    <scope>NUCLEOTIDE SEQUENCE [LARGE SCALE GENOMIC DNA]</scope>
    <source>
        <tissue evidence="2">Muscle</tissue>
    </source>
</reference>
<accession>A0A5B7I522</accession>
<feature type="compositionally biased region" description="Pro residues" evidence="1">
    <location>
        <begin position="272"/>
        <end position="283"/>
    </location>
</feature>
<feature type="region of interest" description="Disordered" evidence="1">
    <location>
        <begin position="260"/>
        <end position="301"/>
    </location>
</feature>
<sequence>MPAQAREDLPARHVSHSILLQQHDSGQSVNQPLARTRGQNTNTSTSLHHTTTPQYHSHTLHKAKSRGRAGKTHRHTLKASRITWNTQSINEGFLKARRYSRTSYLAPRITTTTTTGTRRAAWTASTTTPPPPPRHTTPATRFLVPRRLLRRVPPSRASGILGARLLLEGDTPVRVTLPAFLHPSNPPWHLHPPTYLPPPPPPPPVSIFPFLPPPPPLLRNSIPDPYPACLASPSLPPSLPPPLHLALPPSLRPSPEVRCAVTRLHTSLSSTPAPPPPAPPPSPYLVTTASTTTPSTTSPPI</sequence>
<keyword evidence="3" id="KW-1185">Reference proteome</keyword>
<feature type="compositionally biased region" description="Polar residues" evidence="1">
    <location>
        <begin position="22"/>
        <end position="39"/>
    </location>
</feature>
<feature type="compositionally biased region" description="Low complexity" evidence="1">
    <location>
        <begin position="112"/>
        <end position="127"/>
    </location>
</feature>
<organism evidence="2 3">
    <name type="scientific">Portunus trituberculatus</name>
    <name type="common">Swimming crab</name>
    <name type="synonym">Neptunus trituberculatus</name>
    <dbReference type="NCBI Taxonomy" id="210409"/>
    <lineage>
        <taxon>Eukaryota</taxon>
        <taxon>Metazoa</taxon>
        <taxon>Ecdysozoa</taxon>
        <taxon>Arthropoda</taxon>
        <taxon>Crustacea</taxon>
        <taxon>Multicrustacea</taxon>
        <taxon>Malacostraca</taxon>
        <taxon>Eumalacostraca</taxon>
        <taxon>Eucarida</taxon>
        <taxon>Decapoda</taxon>
        <taxon>Pleocyemata</taxon>
        <taxon>Brachyura</taxon>
        <taxon>Eubrachyura</taxon>
        <taxon>Portunoidea</taxon>
        <taxon>Portunidae</taxon>
        <taxon>Portuninae</taxon>
        <taxon>Portunus</taxon>
    </lineage>
</organism>
<feature type="compositionally biased region" description="Low complexity" evidence="1">
    <location>
        <begin position="287"/>
        <end position="301"/>
    </location>
</feature>
<dbReference type="Proteomes" id="UP000324222">
    <property type="component" value="Unassembled WGS sequence"/>
</dbReference>
<dbReference type="EMBL" id="VSRR010043638">
    <property type="protein sequence ID" value="MPC76567.1"/>
    <property type="molecule type" value="Genomic_DNA"/>
</dbReference>
<evidence type="ECO:0000256" key="1">
    <source>
        <dbReference type="SAM" id="MobiDB-lite"/>
    </source>
</evidence>
<feature type="compositionally biased region" description="Low complexity" evidence="1">
    <location>
        <begin position="40"/>
        <end position="52"/>
    </location>
</feature>
<feature type="region of interest" description="Disordered" evidence="1">
    <location>
        <begin position="112"/>
        <end position="139"/>
    </location>
</feature>
<comment type="caution">
    <text evidence="2">The sequence shown here is derived from an EMBL/GenBank/DDBJ whole genome shotgun (WGS) entry which is preliminary data.</text>
</comment>
<evidence type="ECO:0000313" key="2">
    <source>
        <dbReference type="EMBL" id="MPC76567.1"/>
    </source>
</evidence>
<evidence type="ECO:0000313" key="3">
    <source>
        <dbReference type="Proteomes" id="UP000324222"/>
    </source>
</evidence>
<protein>
    <submittedName>
        <fullName evidence="2">Uncharacterized protein</fullName>
    </submittedName>
</protein>
<dbReference type="AlphaFoldDB" id="A0A5B7I522"/>